<sequence length="481" mass="53032">MVERAQPGLREVAGRAPWLRGSWSLSRAAARAVSLLALVAADLAVLAFAMSAAVAVRISILPGLSHAFSRPTYPLAHYLGLWWIPLAYLGALAYAGLYTRRDPYWEEVRRCLIGATAGAVLIFAILSAAKIGGDASRPVVVLAWAVLLVALPLIRGAVKEALFTIGLWRRPAVLVGEGALARTLVGAFRRHRTLGYDVVEVVADPSRAPERAAACGAREVILAIPQLERAEFLRLVERLRGVTENILIVPDLAEAPVLGVEVLGLMEDRALLLRVPNNLLRPWNLAIKRAFDLVVGSLLALAALPLIVVLAVAVSIDSPGPVLYVEPRIGRRRVPFACFKLRTMLPDADRLLEQYLAGHPEAASEWARYRKLRSYDPRVTRLGRFLRKYSIDEIPQLINVVRGEMSLVGPRPYLLPEMAVLEGDSICDVRPGMTGLWQVSGKNALELRERARLDRWYVNNWSLWLDVIVLAKTLPVIVRSE</sequence>
<evidence type="ECO:0000256" key="9">
    <source>
        <dbReference type="SAM" id="Phobius"/>
    </source>
</evidence>
<evidence type="ECO:0000256" key="7">
    <source>
        <dbReference type="ARBA" id="ARBA00022989"/>
    </source>
</evidence>
<protein>
    <submittedName>
        <fullName evidence="11">Exopolysaccharide biosynthesis polyprenyl glycosylphosphotransferase</fullName>
    </submittedName>
</protein>
<comment type="similarity">
    <text evidence="3">Belongs to the bacterial sugar transferase family.</text>
</comment>
<feature type="transmembrane region" description="Helical" evidence="9">
    <location>
        <begin position="35"/>
        <end position="60"/>
    </location>
</feature>
<evidence type="ECO:0000256" key="8">
    <source>
        <dbReference type="ARBA" id="ARBA00023136"/>
    </source>
</evidence>
<evidence type="ECO:0000256" key="2">
    <source>
        <dbReference type="ARBA" id="ARBA00004236"/>
    </source>
</evidence>
<keyword evidence="6 9" id="KW-0812">Transmembrane</keyword>
<evidence type="ECO:0000259" key="10">
    <source>
        <dbReference type="Pfam" id="PF02397"/>
    </source>
</evidence>
<dbReference type="Proteomes" id="UP000320048">
    <property type="component" value="Unassembled WGS sequence"/>
</dbReference>
<evidence type="ECO:0000256" key="3">
    <source>
        <dbReference type="ARBA" id="ARBA00006464"/>
    </source>
</evidence>
<feature type="transmembrane region" description="Helical" evidence="9">
    <location>
        <begin position="80"/>
        <end position="99"/>
    </location>
</feature>
<dbReference type="AlphaFoldDB" id="A0A537J986"/>
<gene>
    <name evidence="11" type="ORF">E6H04_09325</name>
</gene>
<evidence type="ECO:0000256" key="5">
    <source>
        <dbReference type="ARBA" id="ARBA00022679"/>
    </source>
</evidence>
<dbReference type="PANTHER" id="PTHR30576:SF4">
    <property type="entry name" value="UNDECAPRENYL-PHOSPHATE GALACTOSE PHOSPHOTRANSFERASE"/>
    <property type="match status" value="1"/>
</dbReference>
<evidence type="ECO:0000256" key="1">
    <source>
        <dbReference type="ARBA" id="ARBA00004141"/>
    </source>
</evidence>
<accession>A0A537J986</accession>
<keyword evidence="7 9" id="KW-1133">Transmembrane helix</keyword>
<reference evidence="11 12" key="1">
    <citation type="journal article" date="2019" name="Nat. Microbiol.">
        <title>Mediterranean grassland soil C-N compound turnover is dependent on rainfall and depth, and is mediated by genomically divergent microorganisms.</title>
        <authorList>
            <person name="Diamond S."/>
            <person name="Andeer P.F."/>
            <person name="Li Z."/>
            <person name="Crits-Christoph A."/>
            <person name="Burstein D."/>
            <person name="Anantharaman K."/>
            <person name="Lane K.R."/>
            <person name="Thomas B.C."/>
            <person name="Pan C."/>
            <person name="Northen T.R."/>
            <person name="Banfield J.F."/>
        </authorList>
    </citation>
    <scope>NUCLEOTIDE SEQUENCE [LARGE SCALE GENOMIC DNA]</scope>
    <source>
        <strain evidence="11">NP_7</strain>
    </source>
</reference>
<dbReference type="GO" id="GO:0005886">
    <property type="term" value="C:plasma membrane"/>
    <property type="evidence" value="ECO:0007669"/>
    <property type="project" value="UniProtKB-SubCell"/>
</dbReference>
<dbReference type="InterPro" id="IPR017475">
    <property type="entry name" value="EPS_sugar_tfrase"/>
</dbReference>
<keyword evidence="8 9" id="KW-0472">Membrane</keyword>
<dbReference type="InterPro" id="IPR003362">
    <property type="entry name" value="Bact_transf"/>
</dbReference>
<keyword evidence="4" id="KW-1003">Cell membrane</keyword>
<feature type="transmembrane region" description="Helical" evidence="9">
    <location>
        <begin position="111"/>
        <end position="129"/>
    </location>
</feature>
<feature type="transmembrane region" description="Helical" evidence="9">
    <location>
        <begin position="135"/>
        <end position="154"/>
    </location>
</feature>
<dbReference type="PANTHER" id="PTHR30576">
    <property type="entry name" value="COLANIC BIOSYNTHESIS UDP-GLUCOSE LIPID CARRIER TRANSFERASE"/>
    <property type="match status" value="1"/>
</dbReference>
<keyword evidence="5 11" id="KW-0808">Transferase</keyword>
<dbReference type="GO" id="GO:0016780">
    <property type="term" value="F:phosphotransferase activity, for other substituted phosphate groups"/>
    <property type="evidence" value="ECO:0007669"/>
    <property type="project" value="TreeGrafter"/>
</dbReference>
<evidence type="ECO:0000256" key="4">
    <source>
        <dbReference type="ARBA" id="ARBA00022475"/>
    </source>
</evidence>
<evidence type="ECO:0000313" key="12">
    <source>
        <dbReference type="Proteomes" id="UP000320048"/>
    </source>
</evidence>
<organism evidence="11 12">
    <name type="scientific">Candidatus Segetimicrobium genomatis</name>
    <dbReference type="NCBI Taxonomy" id="2569760"/>
    <lineage>
        <taxon>Bacteria</taxon>
        <taxon>Bacillati</taxon>
        <taxon>Candidatus Sysuimicrobiota</taxon>
        <taxon>Candidatus Sysuimicrobiia</taxon>
        <taxon>Candidatus Sysuimicrobiales</taxon>
        <taxon>Candidatus Segetimicrobiaceae</taxon>
        <taxon>Candidatus Segetimicrobium</taxon>
    </lineage>
</organism>
<feature type="domain" description="Bacterial sugar transferase" evidence="10">
    <location>
        <begin position="288"/>
        <end position="478"/>
    </location>
</feature>
<evidence type="ECO:0000313" key="11">
    <source>
        <dbReference type="EMBL" id="TMI80060.1"/>
    </source>
</evidence>
<dbReference type="NCBIfam" id="TIGR03025">
    <property type="entry name" value="EPS_sugtrans"/>
    <property type="match status" value="1"/>
</dbReference>
<comment type="caution">
    <text evidence="11">The sequence shown here is derived from an EMBL/GenBank/DDBJ whole genome shotgun (WGS) entry which is preliminary data.</text>
</comment>
<evidence type="ECO:0000256" key="6">
    <source>
        <dbReference type="ARBA" id="ARBA00022692"/>
    </source>
</evidence>
<proteinExistence type="inferred from homology"/>
<dbReference type="EMBL" id="VBAO01000244">
    <property type="protein sequence ID" value="TMI80060.1"/>
    <property type="molecule type" value="Genomic_DNA"/>
</dbReference>
<name>A0A537J986_9BACT</name>
<dbReference type="Pfam" id="PF02397">
    <property type="entry name" value="Bac_transf"/>
    <property type="match status" value="1"/>
</dbReference>
<feature type="transmembrane region" description="Helical" evidence="9">
    <location>
        <begin position="290"/>
        <end position="314"/>
    </location>
</feature>
<comment type="subcellular location">
    <subcellularLocation>
        <location evidence="2">Cell membrane</location>
    </subcellularLocation>
    <subcellularLocation>
        <location evidence="1">Membrane</location>
        <topology evidence="1">Multi-pass membrane protein</topology>
    </subcellularLocation>
</comment>